<dbReference type="InterPro" id="IPR008928">
    <property type="entry name" value="6-hairpin_glycosidase_sf"/>
</dbReference>
<protein>
    <recommendedName>
        <fullName evidence="10">Endoglucanase</fullName>
        <ecNumber evidence="10">3.2.1.4</ecNumber>
    </recommendedName>
</protein>
<evidence type="ECO:0000313" key="12">
    <source>
        <dbReference type="EMBL" id="PRQ24004.1"/>
    </source>
</evidence>
<accession>A0A2P6PPZ9</accession>
<dbReference type="EC" id="3.2.1.4" evidence="10"/>
<dbReference type="PROSITE" id="PS00698">
    <property type="entry name" value="GH9_3"/>
    <property type="match status" value="1"/>
</dbReference>
<dbReference type="AlphaFoldDB" id="A0A2P6PPZ9"/>
<comment type="catalytic activity">
    <reaction evidence="1 10">
        <text>Endohydrolysis of (1-&gt;4)-beta-D-glucosidic linkages in cellulose, lichenin and cereal beta-D-glucans.</text>
        <dbReference type="EC" id="3.2.1.4"/>
    </reaction>
</comment>
<keyword evidence="13" id="KW-1185">Reference proteome</keyword>
<evidence type="ECO:0000256" key="8">
    <source>
        <dbReference type="PROSITE-ProRule" id="PRU10059"/>
    </source>
</evidence>
<name>A0A2P6PPZ9_ROSCH</name>
<dbReference type="InterPro" id="IPR033126">
    <property type="entry name" value="Glyco_hydro_9_Asp/Glu_AS"/>
</dbReference>
<feature type="domain" description="Glycoside hydrolase family 9" evidence="11">
    <location>
        <begin position="28"/>
        <end position="484"/>
    </location>
</feature>
<evidence type="ECO:0000256" key="1">
    <source>
        <dbReference type="ARBA" id="ARBA00000966"/>
    </source>
</evidence>
<dbReference type="Pfam" id="PF00759">
    <property type="entry name" value="Glyco_hydro_9"/>
    <property type="match status" value="1"/>
</dbReference>
<feature type="chain" id="PRO_5015023073" description="Endoglucanase" evidence="10">
    <location>
        <begin position="24"/>
        <end position="494"/>
    </location>
</feature>
<dbReference type="Gramene" id="PRQ24004">
    <property type="protein sequence ID" value="PRQ24004"/>
    <property type="gene ID" value="RchiOBHm_Chr6g0267611"/>
</dbReference>
<keyword evidence="4 10" id="KW-0136">Cellulose degradation</keyword>
<evidence type="ECO:0000256" key="4">
    <source>
        <dbReference type="ARBA" id="ARBA00023001"/>
    </source>
</evidence>
<dbReference type="GO" id="GO:0008810">
    <property type="term" value="F:cellulase activity"/>
    <property type="evidence" value="ECO:0007669"/>
    <property type="project" value="UniProtKB-EC"/>
</dbReference>
<gene>
    <name evidence="12" type="ORF">RchiOBHm_Chr6g0267611</name>
</gene>
<evidence type="ECO:0000256" key="9">
    <source>
        <dbReference type="PROSITE-ProRule" id="PRU10060"/>
    </source>
</evidence>
<dbReference type="InterPro" id="IPR018221">
    <property type="entry name" value="Glyco_hydro_9_His_AS"/>
</dbReference>
<dbReference type="InterPro" id="IPR012341">
    <property type="entry name" value="6hp_glycosidase-like_sf"/>
</dbReference>
<dbReference type="Gene3D" id="1.50.10.10">
    <property type="match status" value="1"/>
</dbReference>
<keyword evidence="10" id="KW-0732">Signal</keyword>
<sequence>MKPMTHFLSLLLLLICLLATVHGGGHDYQDALSKCILFFEGQRSGVLPQDQRQSWRANSGLSDGWTYNTDLTGGYYDAGDNVKFGFPMAFTTTMLAWSVIEFGDSMPPNEHRNALVALRWGTDYLLKTVSQPNRIFVQVGDPIIDHNCWERPEDMDTARTVYAVDSPNPASDVAGETAAALSASSMAFRSSDPSYADTLLRNAMKAFEFADTYRGAYSDNANVRDGVCPFYCDFDGYQDELLWSAAWLRRVTQDGGYLDYIQNNGKTLGAEDNINEFGWDNKHAGLNVLISKEVLEGNMYNLESYKSSADSFMCTLIPESSSSHIEYTPAGLIYKPGGSNLQHVTSISFLLLVYANYLARTSRSLNCGNIDVSPTTLRQIAKKQVDYILGDNPMGLSYMVGYSDHYPQRIHHRGSSLPSIKDHPQPIACKEGSVYFNSSNPNPNPLVGALVGGPGEDDVYEDDRADFRKSEPTTYINAPFVGVLAYFVANPSPN</sequence>
<reference evidence="12 13" key="1">
    <citation type="journal article" date="2018" name="Nat. Genet.">
        <title>The Rosa genome provides new insights in the design of modern roses.</title>
        <authorList>
            <person name="Bendahmane M."/>
        </authorList>
    </citation>
    <scope>NUCLEOTIDE SEQUENCE [LARGE SCALE GENOMIC DNA]</scope>
    <source>
        <strain evidence="13">cv. Old Blush</strain>
    </source>
</reference>
<evidence type="ECO:0000256" key="10">
    <source>
        <dbReference type="RuleBase" id="RU361166"/>
    </source>
</evidence>
<evidence type="ECO:0000256" key="3">
    <source>
        <dbReference type="ARBA" id="ARBA00022801"/>
    </source>
</evidence>
<dbReference type="FunFam" id="1.50.10.10:FF:000020">
    <property type="entry name" value="Endoglucanase"/>
    <property type="match status" value="1"/>
</dbReference>
<evidence type="ECO:0000256" key="6">
    <source>
        <dbReference type="ARBA" id="ARBA00023295"/>
    </source>
</evidence>
<feature type="signal peptide" evidence="10">
    <location>
        <begin position="1"/>
        <end position="23"/>
    </location>
</feature>
<evidence type="ECO:0000256" key="7">
    <source>
        <dbReference type="ARBA" id="ARBA00023326"/>
    </source>
</evidence>
<evidence type="ECO:0000259" key="11">
    <source>
        <dbReference type="Pfam" id="PF00759"/>
    </source>
</evidence>
<dbReference type="Proteomes" id="UP000238479">
    <property type="component" value="Chromosome 6"/>
</dbReference>
<keyword evidence="7 8" id="KW-0624">Polysaccharide degradation</keyword>
<organism evidence="12 13">
    <name type="scientific">Rosa chinensis</name>
    <name type="common">China rose</name>
    <dbReference type="NCBI Taxonomy" id="74649"/>
    <lineage>
        <taxon>Eukaryota</taxon>
        <taxon>Viridiplantae</taxon>
        <taxon>Streptophyta</taxon>
        <taxon>Embryophyta</taxon>
        <taxon>Tracheophyta</taxon>
        <taxon>Spermatophyta</taxon>
        <taxon>Magnoliopsida</taxon>
        <taxon>eudicotyledons</taxon>
        <taxon>Gunneridae</taxon>
        <taxon>Pentapetalae</taxon>
        <taxon>rosids</taxon>
        <taxon>fabids</taxon>
        <taxon>Rosales</taxon>
        <taxon>Rosaceae</taxon>
        <taxon>Rosoideae</taxon>
        <taxon>Rosoideae incertae sedis</taxon>
        <taxon>Rosa</taxon>
    </lineage>
</organism>
<evidence type="ECO:0000256" key="5">
    <source>
        <dbReference type="ARBA" id="ARBA00023277"/>
    </source>
</evidence>
<dbReference type="EMBL" id="PDCK01000044">
    <property type="protein sequence ID" value="PRQ24004.1"/>
    <property type="molecule type" value="Genomic_DNA"/>
</dbReference>
<dbReference type="PROSITE" id="PS00592">
    <property type="entry name" value="GH9_2"/>
    <property type="match status" value="1"/>
</dbReference>
<feature type="active site" evidence="9">
    <location>
        <position position="462"/>
    </location>
</feature>
<comment type="similarity">
    <text evidence="2 8 10">Belongs to the glycosyl hydrolase 9 (cellulase E) family.</text>
</comment>
<dbReference type="STRING" id="74649.A0A2P6PPZ9"/>
<dbReference type="PANTHER" id="PTHR22298">
    <property type="entry name" value="ENDO-1,4-BETA-GLUCANASE"/>
    <property type="match status" value="1"/>
</dbReference>
<proteinExistence type="inferred from homology"/>
<keyword evidence="3 8" id="KW-0378">Hydrolase</keyword>
<dbReference type="GO" id="GO:0030245">
    <property type="term" value="P:cellulose catabolic process"/>
    <property type="evidence" value="ECO:0007669"/>
    <property type="project" value="UniProtKB-KW"/>
</dbReference>
<evidence type="ECO:0000313" key="13">
    <source>
        <dbReference type="Proteomes" id="UP000238479"/>
    </source>
</evidence>
<keyword evidence="6 8" id="KW-0326">Glycosidase</keyword>
<feature type="active site" evidence="9">
    <location>
        <position position="471"/>
    </location>
</feature>
<dbReference type="InterPro" id="IPR001701">
    <property type="entry name" value="Glyco_hydro_9"/>
</dbReference>
<evidence type="ECO:0000256" key="2">
    <source>
        <dbReference type="ARBA" id="ARBA00007072"/>
    </source>
</evidence>
<feature type="active site" evidence="8">
    <location>
        <position position="411"/>
    </location>
</feature>
<dbReference type="SUPFAM" id="SSF48208">
    <property type="entry name" value="Six-hairpin glycosidases"/>
    <property type="match status" value="1"/>
</dbReference>
<dbReference type="OMA" id="TINCGNI"/>
<keyword evidence="5 8" id="KW-0119">Carbohydrate metabolism</keyword>
<dbReference type="OrthoDB" id="10257085at2759"/>
<comment type="caution">
    <text evidence="12">The sequence shown here is derived from an EMBL/GenBank/DDBJ whole genome shotgun (WGS) entry which is preliminary data.</text>
</comment>